<dbReference type="PROSITE" id="PS50943">
    <property type="entry name" value="HTH_CROC1"/>
    <property type="match status" value="1"/>
</dbReference>
<dbReference type="PANTHER" id="PTHR30146:SF109">
    <property type="entry name" value="HTH-TYPE TRANSCRIPTIONAL REGULATOR GALS"/>
    <property type="match status" value="1"/>
</dbReference>
<dbReference type="InterPro" id="IPR000843">
    <property type="entry name" value="HTH_LacI"/>
</dbReference>
<dbReference type="Gene3D" id="3.40.50.2300">
    <property type="match status" value="2"/>
</dbReference>
<accession>A0A501WDX7</accession>
<reference evidence="6 7" key="1">
    <citation type="submission" date="2019-06" db="EMBL/GenBank/DDBJ databases">
        <title>A novel bacterium of genus Amaricoccus, isolated from marine sediment.</title>
        <authorList>
            <person name="Huang H."/>
            <person name="Mo K."/>
            <person name="Hu Y."/>
        </authorList>
    </citation>
    <scope>NUCLEOTIDE SEQUENCE [LARGE SCALE GENOMIC DNA]</scope>
    <source>
        <strain evidence="6 7">HB172011</strain>
    </source>
</reference>
<name>A0A501WDX7_9RHOB</name>
<dbReference type="Pfam" id="PF00356">
    <property type="entry name" value="LacI"/>
    <property type="match status" value="1"/>
</dbReference>
<dbReference type="GO" id="GO:0000976">
    <property type="term" value="F:transcription cis-regulatory region binding"/>
    <property type="evidence" value="ECO:0007669"/>
    <property type="project" value="TreeGrafter"/>
</dbReference>
<evidence type="ECO:0000313" key="7">
    <source>
        <dbReference type="Proteomes" id="UP000319255"/>
    </source>
</evidence>
<protein>
    <submittedName>
        <fullName evidence="6">LacI family transcriptional regulator</fullName>
    </submittedName>
</protein>
<evidence type="ECO:0000256" key="1">
    <source>
        <dbReference type="ARBA" id="ARBA00023015"/>
    </source>
</evidence>
<dbReference type="Pfam" id="PF00532">
    <property type="entry name" value="Peripla_BP_1"/>
    <property type="match status" value="1"/>
</dbReference>
<evidence type="ECO:0000256" key="2">
    <source>
        <dbReference type="ARBA" id="ARBA00023125"/>
    </source>
</evidence>
<proteinExistence type="predicted"/>
<dbReference type="SUPFAM" id="SSF47413">
    <property type="entry name" value="lambda repressor-like DNA-binding domains"/>
    <property type="match status" value="1"/>
</dbReference>
<evidence type="ECO:0000313" key="6">
    <source>
        <dbReference type="EMBL" id="TPE45097.1"/>
    </source>
</evidence>
<dbReference type="SUPFAM" id="SSF53822">
    <property type="entry name" value="Periplasmic binding protein-like I"/>
    <property type="match status" value="1"/>
</dbReference>
<organism evidence="6 7">
    <name type="scientific">Amaricoccus solimangrovi</name>
    <dbReference type="NCBI Taxonomy" id="2589815"/>
    <lineage>
        <taxon>Bacteria</taxon>
        <taxon>Pseudomonadati</taxon>
        <taxon>Pseudomonadota</taxon>
        <taxon>Alphaproteobacteria</taxon>
        <taxon>Rhodobacterales</taxon>
        <taxon>Paracoccaceae</taxon>
        <taxon>Amaricoccus</taxon>
    </lineage>
</organism>
<dbReference type="InterPro" id="IPR028082">
    <property type="entry name" value="Peripla_BP_I"/>
</dbReference>
<sequence>MAATKIRTMEEFSAASGISRPTVSRYFNDPTSVRVSTREKIERALARFDYHPNMFARNLNRKNPRNIGIIVPQLVDPFFAEVVRRIELRCAQAGYWAIVLSSHGERTLEVNALDTLRSLKISGAIVAPLGEGSDARRIEALGREVPVVFLDSRVGEGAPFVGTDNAQSISLIVDYLCRSGEPPCYLDMPRVNQNTEERRSAYVAAMDRLGLEPRIVELGEHQGWSFEEIGHGLAGRILRAGGFPTKTVLCANDRLAIGVLAAAYAEGVKVGIGPGCELRVAGHDDHPLSRFTCPALTTVAQDYDGLASHSLEMLFDRIEGQRSDGGGPEQTLLEARLIMRASA</sequence>
<dbReference type="InterPro" id="IPR001761">
    <property type="entry name" value="Peripla_BP/Lac1_sug-bd_dom"/>
</dbReference>
<keyword evidence="1" id="KW-0805">Transcription regulation</keyword>
<dbReference type="SMART" id="SM00354">
    <property type="entry name" value="HTH_LACI"/>
    <property type="match status" value="1"/>
</dbReference>
<dbReference type="GO" id="GO:0003700">
    <property type="term" value="F:DNA-binding transcription factor activity"/>
    <property type="evidence" value="ECO:0007669"/>
    <property type="project" value="TreeGrafter"/>
</dbReference>
<keyword evidence="3" id="KW-0804">Transcription</keyword>
<dbReference type="CDD" id="cd01392">
    <property type="entry name" value="HTH_LacI"/>
    <property type="match status" value="1"/>
</dbReference>
<comment type="caution">
    <text evidence="6">The sequence shown here is derived from an EMBL/GenBank/DDBJ whole genome shotgun (WGS) entry which is preliminary data.</text>
</comment>
<feature type="domain" description="HTH cro/C1-type" evidence="5">
    <location>
        <begin position="8"/>
        <end position="51"/>
    </location>
</feature>
<dbReference type="AlphaFoldDB" id="A0A501WDX7"/>
<keyword evidence="2" id="KW-0238">DNA-binding</keyword>
<dbReference type="OrthoDB" id="9805705at2"/>
<dbReference type="EMBL" id="VFRP01000059">
    <property type="protein sequence ID" value="TPE45097.1"/>
    <property type="molecule type" value="Genomic_DNA"/>
</dbReference>
<dbReference type="Gene3D" id="1.10.260.40">
    <property type="entry name" value="lambda repressor-like DNA-binding domains"/>
    <property type="match status" value="1"/>
</dbReference>
<evidence type="ECO:0000256" key="3">
    <source>
        <dbReference type="ARBA" id="ARBA00023163"/>
    </source>
</evidence>
<dbReference type="InterPro" id="IPR001387">
    <property type="entry name" value="Cro/C1-type_HTH"/>
</dbReference>
<dbReference type="Proteomes" id="UP000319255">
    <property type="component" value="Unassembled WGS sequence"/>
</dbReference>
<keyword evidence="7" id="KW-1185">Reference proteome</keyword>
<evidence type="ECO:0000259" key="5">
    <source>
        <dbReference type="PROSITE" id="PS50943"/>
    </source>
</evidence>
<evidence type="ECO:0000259" key="4">
    <source>
        <dbReference type="PROSITE" id="PS50932"/>
    </source>
</evidence>
<dbReference type="PANTHER" id="PTHR30146">
    <property type="entry name" value="LACI-RELATED TRANSCRIPTIONAL REPRESSOR"/>
    <property type="match status" value="1"/>
</dbReference>
<dbReference type="PROSITE" id="PS50932">
    <property type="entry name" value="HTH_LACI_2"/>
    <property type="match status" value="1"/>
</dbReference>
<dbReference type="CDD" id="cd06267">
    <property type="entry name" value="PBP1_LacI_sugar_binding-like"/>
    <property type="match status" value="1"/>
</dbReference>
<gene>
    <name evidence="6" type="ORF">FJM51_22745</name>
</gene>
<feature type="domain" description="HTH lacI-type" evidence="4">
    <location>
        <begin position="7"/>
        <end position="61"/>
    </location>
</feature>
<dbReference type="InterPro" id="IPR010982">
    <property type="entry name" value="Lambda_DNA-bd_dom_sf"/>
</dbReference>